<comment type="caution">
    <text evidence="2">The sequence shown here is derived from an EMBL/GenBank/DDBJ whole genome shotgun (WGS) entry which is preliminary data.</text>
</comment>
<dbReference type="PANTHER" id="PTHR30627:SF2">
    <property type="entry name" value="PEPTIDOGLYCAN D,D-TRANSPEPTIDASE MRDA"/>
    <property type="match status" value="1"/>
</dbReference>
<dbReference type="AlphaFoldDB" id="K1S1D1"/>
<keyword evidence="2" id="KW-0808">Transferase</keyword>
<protein>
    <submittedName>
        <fullName evidence="2">Peptidoglycan glycosyltransferase</fullName>
    </submittedName>
</protein>
<dbReference type="InterPro" id="IPR001460">
    <property type="entry name" value="PCN-bd_Tpept"/>
</dbReference>
<dbReference type="GO" id="GO:0071555">
    <property type="term" value="P:cell wall organization"/>
    <property type="evidence" value="ECO:0007669"/>
    <property type="project" value="TreeGrafter"/>
</dbReference>
<dbReference type="SUPFAM" id="SSF56601">
    <property type="entry name" value="beta-lactamase/transpeptidase-like"/>
    <property type="match status" value="1"/>
</dbReference>
<dbReference type="EMBL" id="AJWZ01009384">
    <property type="protein sequence ID" value="EKC51473.1"/>
    <property type="molecule type" value="Genomic_DNA"/>
</dbReference>
<dbReference type="InterPro" id="IPR036138">
    <property type="entry name" value="PBP_dimer_sf"/>
</dbReference>
<evidence type="ECO:0000313" key="2">
    <source>
        <dbReference type="EMBL" id="EKC51473.1"/>
    </source>
</evidence>
<dbReference type="InterPro" id="IPR050515">
    <property type="entry name" value="Beta-lactam/transpept"/>
</dbReference>
<dbReference type="GO" id="GO:0008658">
    <property type="term" value="F:penicillin binding"/>
    <property type="evidence" value="ECO:0007669"/>
    <property type="project" value="InterPro"/>
</dbReference>
<organism evidence="2">
    <name type="scientific">human gut metagenome</name>
    <dbReference type="NCBI Taxonomy" id="408170"/>
    <lineage>
        <taxon>unclassified sequences</taxon>
        <taxon>metagenomes</taxon>
        <taxon>organismal metagenomes</taxon>
    </lineage>
</organism>
<dbReference type="Gene3D" id="3.90.1310.10">
    <property type="entry name" value="Penicillin-binding protein 2a (Domain 2)"/>
    <property type="match status" value="1"/>
</dbReference>
<dbReference type="PANTHER" id="PTHR30627">
    <property type="entry name" value="PEPTIDOGLYCAN D,D-TRANSPEPTIDASE"/>
    <property type="match status" value="1"/>
</dbReference>
<gene>
    <name evidence="2" type="ORF">OBE_13590</name>
</gene>
<dbReference type="SUPFAM" id="SSF56519">
    <property type="entry name" value="Penicillin binding protein dimerisation domain"/>
    <property type="match status" value="1"/>
</dbReference>
<feature type="non-terminal residue" evidence="2">
    <location>
        <position position="300"/>
    </location>
</feature>
<feature type="domain" description="Penicillin-binding protein transpeptidase" evidence="1">
    <location>
        <begin position="196"/>
        <end position="300"/>
    </location>
</feature>
<evidence type="ECO:0000259" key="1">
    <source>
        <dbReference type="Pfam" id="PF00905"/>
    </source>
</evidence>
<reference evidence="2" key="1">
    <citation type="journal article" date="2013" name="Environ. Microbiol.">
        <title>Microbiota from the distal guts of lean and obese adolescents exhibit partial functional redundancy besides clear differences in community structure.</title>
        <authorList>
            <person name="Ferrer M."/>
            <person name="Ruiz A."/>
            <person name="Lanza F."/>
            <person name="Haange S.B."/>
            <person name="Oberbach A."/>
            <person name="Till H."/>
            <person name="Bargiela R."/>
            <person name="Campoy C."/>
            <person name="Segura M.T."/>
            <person name="Richter M."/>
            <person name="von Bergen M."/>
            <person name="Seifert J."/>
            <person name="Suarez A."/>
        </authorList>
    </citation>
    <scope>NUCLEOTIDE SEQUENCE</scope>
</reference>
<sequence>MAELCGGNVSDVAASKNTVGVTVASSRGNIYDCKMRPLVNCDTVLKAAIKPCEESLSSIRVIVPESEIPSVYSTLSQGKIAVCASNAVFDEKNIKTAKTVVRYGENSLAPHITGYIDGDGNGVSGIEKCYNDILLSYSGTLKARCGAAASGKLLEGAEITFLKDGYMSAGGVELTVDRDIQKLCESALVKFDIDSGAVVVLDSATSEIRAMASTPSFDRNAPEKSLNDSSSPFLNRAITPYSVGSVFKAVVACAALENGIPTSYSIVCNGKYDLNGEISFGCFKKTGHGNMNMYSAMAES</sequence>
<dbReference type="InterPro" id="IPR012338">
    <property type="entry name" value="Beta-lactam/transpept-like"/>
</dbReference>
<dbReference type="GO" id="GO:0071972">
    <property type="term" value="F:peptidoglycan L,D-transpeptidase activity"/>
    <property type="evidence" value="ECO:0007669"/>
    <property type="project" value="TreeGrafter"/>
</dbReference>
<dbReference type="Pfam" id="PF00905">
    <property type="entry name" value="Transpeptidase"/>
    <property type="match status" value="1"/>
</dbReference>
<accession>K1S1D1</accession>
<dbReference type="GO" id="GO:0016740">
    <property type="term" value="F:transferase activity"/>
    <property type="evidence" value="ECO:0007669"/>
    <property type="project" value="UniProtKB-KW"/>
</dbReference>
<dbReference type="Gene3D" id="3.40.710.10">
    <property type="entry name" value="DD-peptidase/beta-lactamase superfamily"/>
    <property type="match status" value="1"/>
</dbReference>
<dbReference type="GO" id="GO:0005886">
    <property type="term" value="C:plasma membrane"/>
    <property type="evidence" value="ECO:0007669"/>
    <property type="project" value="TreeGrafter"/>
</dbReference>
<name>K1S1D1_9ZZZZ</name>
<proteinExistence type="predicted"/>